<gene>
    <name evidence="1" type="ORF">LCGC14_0673910</name>
</gene>
<protein>
    <recommendedName>
        <fullName evidence="2">WLM domain-containing protein</fullName>
    </recommendedName>
</protein>
<accession>A0A0F9TY91</accession>
<dbReference type="EMBL" id="LAZR01001335">
    <property type="protein sequence ID" value="KKN46363.1"/>
    <property type="molecule type" value="Genomic_DNA"/>
</dbReference>
<dbReference type="AlphaFoldDB" id="A0A0F9TY91"/>
<organism evidence="1">
    <name type="scientific">marine sediment metagenome</name>
    <dbReference type="NCBI Taxonomy" id="412755"/>
    <lineage>
        <taxon>unclassified sequences</taxon>
        <taxon>metagenomes</taxon>
        <taxon>ecological metagenomes</taxon>
    </lineage>
</organism>
<proteinExistence type="predicted"/>
<evidence type="ECO:0008006" key="2">
    <source>
        <dbReference type="Google" id="ProtNLM"/>
    </source>
</evidence>
<sequence length="90" mass="10652">MDKFEKEVKTLRQEFPVHRKVVIRRLVKLEDWGRTTYGDNQITISIDKNTGEPIEILIHEWAHIRCNGVEHSECWGKEYAKIYSKIIGVK</sequence>
<name>A0A0F9TY91_9ZZZZ</name>
<comment type="caution">
    <text evidence="1">The sequence shown here is derived from an EMBL/GenBank/DDBJ whole genome shotgun (WGS) entry which is preliminary data.</text>
</comment>
<evidence type="ECO:0000313" key="1">
    <source>
        <dbReference type="EMBL" id="KKN46363.1"/>
    </source>
</evidence>
<reference evidence="1" key="1">
    <citation type="journal article" date="2015" name="Nature">
        <title>Complex archaea that bridge the gap between prokaryotes and eukaryotes.</title>
        <authorList>
            <person name="Spang A."/>
            <person name="Saw J.H."/>
            <person name="Jorgensen S.L."/>
            <person name="Zaremba-Niedzwiedzka K."/>
            <person name="Martijn J."/>
            <person name="Lind A.E."/>
            <person name="van Eijk R."/>
            <person name="Schleper C."/>
            <person name="Guy L."/>
            <person name="Ettema T.J."/>
        </authorList>
    </citation>
    <scope>NUCLEOTIDE SEQUENCE</scope>
</reference>